<dbReference type="AlphaFoldDB" id="A0A0L0SHG6"/>
<evidence type="ECO:0000256" key="1">
    <source>
        <dbReference type="SAM" id="MobiDB-lite"/>
    </source>
</evidence>
<feature type="region of interest" description="Disordered" evidence="1">
    <location>
        <begin position="572"/>
        <end position="620"/>
    </location>
</feature>
<feature type="compositionally biased region" description="Basic residues" evidence="1">
    <location>
        <begin position="7"/>
        <end position="21"/>
    </location>
</feature>
<sequence>MAAHVQERRRRRTSIDHRRRGSTSSTASDIVGSPTSPSAVRRIQNSSTPRSVSLHAASPDRTPKASEYAAARSRVADADATPVRAPATPSRLVQLDEDENVDPSSPLAPPARVQFAHAVEAYSAPSTPPPRRSTEDDNDDEDHFFGTPAHDPTRDDDFGASIPVEMCTGSTPAVTAFLQNLADALVLIKGSLDTWEYDDRDPTLYHQFAAEADVALYSVLNTPHDDWTPDQIVEVLASADNLIATFLAYPDMCAAVILPQFREEADEDVQLVAWIAGRANKPSDLVLVGEVAAAVYVQSAHGTRATLAPSVPEFRSTQRARVPAPSRPRRTLPLGRARRRRMEPALFRDLFRRLPGTLADDRDMADFLVQSFPTLTDYESVHGDFALMLRELESLPLSPIADFPAFLRHVLAQLTLIESTELALFLGVPVPSPHASPASVLDPNRPEIARYRANALVTGSAPLHVRLALDLVSPTRHVPAALSLMRFGYENALLHAFQYRMSCRLNDWRGFDAPREAMVKIAETVKGTAEGMGEGENEDDRLVAALFAALPTLEFGFLEPNEVDEAEKAVLPVGRAQSEDVGGVGDDEDDDLSTVRPSGSRSAAHESSHHHDEDAEERRRELADMDTIDWDKFEALADLDEGHGGEGEVAYDDDFLRLCLNQIEMADGNLDEVDLDGLVDELLRRDGKEFD</sequence>
<dbReference type="VEuPathDB" id="FungiDB:AMAG_07163"/>
<evidence type="ECO:0000313" key="2">
    <source>
        <dbReference type="EMBL" id="KNE61894.1"/>
    </source>
</evidence>
<reference evidence="3" key="2">
    <citation type="submission" date="2009-11" db="EMBL/GenBank/DDBJ databases">
        <title>The Genome Sequence of Allomyces macrogynus strain ATCC 38327.</title>
        <authorList>
            <consortium name="The Broad Institute Genome Sequencing Platform"/>
            <person name="Russ C."/>
            <person name="Cuomo C."/>
            <person name="Shea T."/>
            <person name="Young S.K."/>
            <person name="Zeng Q."/>
            <person name="Koehrsen M."/>
            <person name="Haas B."/>
            <person name="Borodovsky M."/>
            <person name="Guigo R."/>
            <person name="Alvarado L."/>
            <person name="Berlin A."/>
            <person name="Borenstein D."/>
            <person name="Chen Z."/>
            <person name="Engels R."/>
            <person name="Freedman E."/>
            <person name="Gellesch M."/>
            <person name="Goldberg J."/>
            <person name="Griggs A."/>
            <person name="Gujja S."/>
            <person name="Heiman D."/>
            <person name="Hepburn T."/>
            <person name="Howarth C."/>
            <person name="Jen D."/>
            <person name="Larson L."/>
            <person name="Lewis B."/>
            <person name="Mehta T."/>
            <person name="Park D."/>
            <person name="Pearson M."/>
            <person name="Roberts A."/>
            <person name="Saif S."/>
            <person name="Shenoy N."/>
            <person name="Sisk P."/>
            <person name="Stolte C."/>
            <person name="Sykes S."/>
            <person name="Walk T."/>
            <person name="White J."/>
            <person name="Yandava C."/>
            <person name="Burger G."/>
            <person name="Gray M.W."/>
            <person name="Holland P.W.H."/>
            <person name="King N."/>
            <person name="Lang F.B.F."/>
            <person name="Roger A.J."/>
            <person name="Ruiz-Trillo I."/>
            <person name="Lander E."/>
            <person name="Nusbaum C."/>
        </authorList>
    </citation>
    <scope>NUCLEOTIDE SEQUENCE [LARGE SCALE GENOMIC DNA]</scope>
    <source>
        <strain evidence="3">ATCC 38327</strain>
    </source>
</reference>
<feature type="compositionally biased region" description="Polar residues" evidence="1">
    <location>
        <begin position="22"/>
        <end position="51"/>
    </location>
</feature>
<evidence type="ECO:0000313" key="3">
    <source>
        <dbReference type="Proteomes" id="UP000054350"/>
    </source>
</evidence>
<feature type="region of interest" description="Disordered" evidence="1">
    <location>
        <begin position="1"/>
        <end position="109"/>
    </location>
</feature>
<feature type="region of interest" description="Disordered" evidence="1">
    <location>
        <begin position="121"/>
        <end position="155"/>
    </location>
</feature>
<keyword evidence="3" id="KW-1185">Reference proteome</keyword>
<protein>
    <submittedName>
        <fullName evidence="2">Uncharacterized protein</fullName>
    </submittedName>
</protein>
<organism evidence="2 3">
    <name type="scientific">Allomyces macrogynus (strain ATCC 38327)</name>
    <name type="common">Allomyces javanicus var. macrogynus</name>
    <dbReference type="NCBI Taxonomy" id="578462"/>
    <lineage>
        <taxon>Eukaryota</taxon>
        <taxon>Fungi</taxon>
        <taxon>Fungi incertae sedis</taxon>
        <taxon>Blastocladiomycota</taxon>
        <taxon>Blastocladiomycetes</taxon>
        <taxon>Blastocladiales</taxon>
        <taxon>Blastocladiaceae</taxon>
        <taxon>Allomyces</taxon>
    </lineage>
</organism>
<accession>A0A0L0SHG6</accession>
<reference evidence="2 3" key="1">
    <citation type="submission" date="2009-11" db="EMBL/GenBank/DDBJ databases">
        <title>Annotation of Allomyces macrogynus ATCC 38327.</title>
        <authorList>
            <consortium name="The Broad Institute Genome Sequencing Platform"/>
            <person name="Russ C."/>
            <person name="Cuomo C."/>
            <person name="Burger G."/>
            <person name="Gray M.W."/>
            <person name="Holland P.W.H."/>
            <person name="King N."/>
            <person name="Lang F.B.F."/>
            <person name="Roger A.J."/>
            <person name="Ruiz-Trillo I."/>
            <person name="Young S.K."/>
            <person name="Zeng Q."/>
            <person name="Gargeya S."/>
            <person name="Fitzgerald M."/>
            <person name="Haas B."/>
            <person name="Abouelleil A."/>
            <person name="Alvarado L."/>
            <person name="Arachchi H.M."/>
            <person name="Berlin A."/>
            <person name="Chapman S.B."/>
            <person name="Gearin G."/>
            <person name="Goldberg J."/>
            <person name="Griggs A."/>
            <person name="Gujja S."/>
            <person name="Hansen M."/>
            <person name="Heiman D."/>
            <person name="Howarth C."/>
            <person name="Larimer J."/>
            <person name="Lui A."/>
            <person name="MacDonald P.J.P."/>
            <person name="McCowen C."/>
            <person name="Montmayeur A."/>
            <person name="Murphy C."/>
            <person name="Neiman D."/>
            <person name="Pearson M."/>
            <person name="Priest M."/>
            <person name="Roberts A."/>
            <person name="Saif S."/>
            <person name="Shea T."/>
            <person name="Sisk P."/>
            <person name="Stolte C."/>
            <person name="Sykes S."/>
            <person name="Wortman J."/>
            <person name="Nusbaum C."/>
            <person name="Birren B."/>
        </authorList>
    </citation>
    <scope>NUCLEOTIDE SEQUENCE [LARGE SCALE GENOMIC DNA]</scope>
    <source>
        <strain evidence="2 3">ATCC 38327</strain>
    </source>
</reference>
<dbReference type="Proteomes" id="UP000054350">
    <property type="component" value="Unassembled WGS sequence"/>
</dbReference>
<feature type="compositionally biased region" description="Basic and acidic residues" evidence="1">
    <location>
        <begin position="603"/>
        <end position="620"/>
    </location>
</feature>
<gene>
    <name evidence="2" type="ORF">AMAG_07163</name>
</gene>
<dbReference type="EMBL" id="GG745339">
    <property type="protein sequence ID" value="KNE61894.1"/>
    <property type="molecule type" value="Genomic_DNA"/>
</dbReference>
<proteinExistence type="predicted"/>
<name>A0A0L0SHG6_ALLM3</name>
<dbReference type="OrthoDB" id="5568857at2759"/>